<protein>
    <submittedName>
        <fullName evidence="3">DMT family transporter</fullName>
    </submittedName>
</protein>
<dbReference type="EMBL" id="CP036532">
    <property type="protein sequence ID" value="QBK30164.1"/>
    <property type="molecule type" value="Genomic_DNA"/>
</dbReference>
<reference evidence="3 4" key="1">
    <citation type="journal article" date="2017" name="Int. J. Syst. Evol. Microbiol.">
        <title>Roseitalea porphyridii gen. nov., sp. nov., isolated from a red alga, and reclassification of Hoeflea suaedae Chung et al. 2013 as Pseudohoeflea suaedae gen. nov., comb. nov.</title>
        <authorList>
            <person name="Hyeon J.W."/>
            <person name="Jeong S.E."/>
            <person name="Baek K."/>
            <person name="Jeon C.O."/>
        </authorList>
    </citation>
    <scope>NUCLEOTIDE SEQUENCE [LARGE SCALE GENOMIC DNA]</scope>
    <source>
        <strain evidence="3 4">MA7-20</strain>
    </source>
</reference>
<dbReference type="GO" id="GO:0016020">
    <property type="term" value="C:membrane"/>
    <property type="evidence" value="ECO:0007669"/>
    <property type="project" value="InterPro"/>
</dbReference>
<proteinExistence type="predicted"/>
<sequence length="97" mass="10164">MLLTVALFHLPASVPAERSWLLLHIGLAPTGFAVVFFVGMKRAGATVASIPALTEALTATLLAWLVFDERLGALGLIGAALLVGAMVLLTRSTRAPR</sequence>
<dbReference type="InterPro" id="IPR000620">
    <property type="entry name" value="EamA_dom"/>
</dbReference>
<dbReference type="KEGG" id="rpod:E0E05_05865"/>
<organism evidence="3 4">
    <name type="scientific">Roseitalea porphyridii</name>
    <dbReference type="NCBI Taxonomy" id="1852022"/>
    <lineage>
        <taxon>Bacteria</taxon>
        <taxon>Pseudomonadati</taxon>
        <taxon>Pseudomonadota</taxon>
        <taxon>Alphaproteobacteria</taxon>
        <taxon>Hyphomicrobiales</taxon>
        <taxon>Ahrensiaceae</taxon>
        <taxon>Roseitalea</taxon>
    </lineage>
</organism>
<keyword evidence="4" id="KW-1185">Reference proteome</keyword>
<feature type="transmembrane region" description="Helical" evidence="1">
    <location>
        <begin position="20"/>
        <end position="40"/>
    </location>
</feature>
<feature type="transmembrane region" description="Helical" evidence="1">
    <location>
        <begin position="47"/>
        <end position="67"/>
    </location>
</feature>
<keyword evidence="1" id="KW-0812">Transmembrane</keyword>
<dbReference type="SUPFAM" id="SSF103481">
    <property type="entry name" value="Multidrug resistance efflux transporter EmrE"/>
    <property type="match status" value="1"/>
</dbReference>
<dbReference type="AlphaFoldDB" id="A0A4P6V0K1"/>
<gene>
    <name evidence="3" type="ORF">E0E05_05865</name>
</gene>
<dbReference type="InterPro" id="IPR037185">
    <property type="entry name" value="EmrE-like"/>
</dbReference>
<keyword evidence="1" id="KW-0472">Membrane</keyword>
<evidence type="ECO:0000259" key="2">
    <source>
        <dbReference type="Pfam" id="PF00892"/>
    </source>
</evidence>
<dbReference type="Proteomes" id="UP000293719">
    <property type="component" value="Chromosome"/>
</dbReference>
<evidence type="ECO:0000256" key="1">
    <source>
        <dbReference type="SAM" id="Phobius"/>
    </source>
</evidence>
<evidence type="ECO:0000313" key="4">
    <source>
        <dbReference type="Proteomes" id="UP000293719"/>
    </source>
</evidence>
<accession>A0A4P6V0K1</accession>
<name>A0A4P6V0K1_9HYPH</name>
<evidence type="ECO:0000313" key="3">
    <source>
        <dbReference type="EMBL" id="QBK30164.1"/>
    </source>
</evidence>
<feature type="transmembrane region" description="Helical" evidence="1">
    <location>
        <begin position="73"/>
        <end position="90"/>
    </location>
</feature>
<feature type="domain" description="EamA" evidence="2">
    <location>
        <begin position="2"/>
        <end position="90"/>
    </location>
</feature>
<keyword evidence="1" id="KW-1133">Transmembrane helix</keyword>
<dbReference type="Pfam" id="PF00892">
    <property type="entry name" value="EamA"/>
    <property type="match status" value="1"/>
</dbReference>